<evidence type="ECO:0000256" key="8">
    <source>
        <dbReference type="ARBA" id="ARBA00023128"/>
    </source>
</evidence>
<reference evidence="12" key="1">
    <citation type="journal article" date="2015" name="Genome Announc.">
        <title>Draft Genome Sequence of the Pathogenic Filamentous Fungus Aspergillus udagawae Strain IFM 46973T.</title>
        <authorList>
            <person name="Kusuya Y."/>
            <person name="Takahashi-Nakaguchi A."/>
            <person name="Takahashi H."/>
            <person name="Yaguchi T."/>
        </authorList>
    </citation>
    <scope>NUCLEOTIDE SEQUENCE</scope>
    <source>
        <strain evidence="12">IFM 46973</strain>
    </source>
</reference>
<name>A0A8E0R0Q3_9EURO</name>
<keyword evidence="6" id="KW-0999">Mitochondrion inner membrane</keyword>
<evidence type="ECO:0000256" key="3">
    <source>
        <dbReference type="ARBA" id="ARBA00022448"/>
    </source>
</evidence>
<dbReference type="AlphaFoldDB" id="A0A8E0R0Q3"/>
<dbReference type="PANTHER" id="PTHR45624">
    <property type="entry name" value="MITOCHONDRIAL BASIC AMINO ACIDS TRANSPORTER-RELATED"/>
    <property type="match status" value="1"/>
</dbReference>
<dbReference type="PROSITE" id="PS50920">
    <property type="entry name" value="SOLCAR"/>
    <property type="match status" value="1"/>
</dbReference>
<dbReference type="PANTHER" id="PTHR45624:SF12">
    <property type="entry name" value="MITOCHONDRIAL ORNITHINE TRANSPORTER 1"/>
    <property type="match status" value="1"/>
</dbReference>
<comment type="subcellular location">
    <subcellularLocation>
        <location evidence="1">Mitochondrion membrane</location>
        <topology evidence="1">Multi-pass membrane protein</topology>
    </subcellularLocation>
</comment>
<evidence type="ECO:0000256" key="6">
    <source>
        <dbReference type="ARBA" id="ARBA00022792"/>
    </source>
</evidence>
<dbReference type="InterPro" id="IPR018108">
    <property type="entry name" value="MCP_transmembrane"/>
</dbReference>
<protein>
    <recommendedName>
        <fullName evidence="14">Mitochondrial thiamine pyrophosphate carrier 1</fullName>
    </recommendedName>
</protein>
<dbReference type="InterPro" id="IPR050567">
    <property type="entry name" value="Mitochondrial_Carrier"/>
</dbReference>
<evidence type="ECO:0000313" key="12">
    <source>
        <dbReference type="EMBL" id="GIC92236.1"/>
    </source>
</evidence>
<reference evidence="12" key="2">
    <citation type="submission" date="2021-01" db="EMBL/GenBank/DDBJ databases">
        <title>Pan-genome distribution and transcriptional activeness of fungal secondary metabolism genes in Aspergillus section Fumigati.</title>
        <authorList>
            <person name="Takahashi H."/>
            <person name="Umemura M."/>
            <person name="Ninomiya A."/>
            <person name="Kusuya Y."/>
            <person name="Urayama S."/>
            <person name="Shimizu M."/>
            <person name="Watanabe A."/>
            <person name="Kamei K."/>
            <person name="Yaguchi T."/>
            <person name="Hagiwara D."/>
        </authorList>
    </citation>
    <scope>NUCLEOTIDE SEQUENCE</scope>
    <source>
        <strain evidence="12">IFM 46973</strain>
    </source>
</reference>
<comment type="similarity">
    <text evidence="2 11">Belongs to the mitochondrial carrier (TC 2.A.29) family.</text>
</comment>
<evidence type="ECO:0000256" key="10">
    <source>
        <dbReference type="PROSITE-ProRule" id="PRU00282"/>
    </source>
</evidence>
<evidence type="ECO:0000256" key="11">
    <source>
        <dbReference type="RuleBase" id="RU000488"/>
    </source>
</evidence>
<evidence type="ECO:0000256" key="1">
    <source>
        <dbReference type="ARBA" id="ARBA00004225"/>
    </source>
</evidence>
<dbReference type="SUPFAM" id="SSF103506">
    <property type="entry name" value="Mitochondrial carrier"/>
    <property type="match status" value="1"/>
</dbReference>
<keyword evidence="4 10" id="KW-0812">Transmembrane</keyword>
<evidence type="ECO:0000256" key="5">
    <source>
        <dbReference type="ARBA" id="ARBA00022737"/>
    </source>
</evidence>
<proteinExistence type="inferred from homology"/>
<keyword evidence="7" id="KW-1133">Transmembrane helix</keyword>
<keyword evidence="8" id="KW-0496">Mitochondrion</keyword>
<dbReference type="EMBL" id="BBXM02000007">
    <property type="protein sequence ID" value="GIC92236.1"/>
    <property type="molecule type" value="Genomic_DNA"/>
</dbReference>
<dbReference type="GO" id="GO:1990575">
    <property type="term" value="P:mitochondrial L-ornithine transmembrane transport"/>
    <property type="evidence" value="ECO:0007669"/>
    <property type="project" value="TreeGrafter"/>
</dbReference>
<dbReference type="Gene3D" id="1.50.40.10">
    <property type="entry name" value="Mitochondrial carrier domain"/>
    <property type="match status" value="1"/>
</dbReference>
<feature type="repeat" description="Solcar" evidence="10">
    <location>
        <begin position="18"/>
        <end position="98"/>
    </location>
</feature>
<evidence type="ECO:0000313" key="13">
    <source>
        <dbReference type="Proteomes" id="UP000036893"/>
    </source>
</evidence>
<dbReference type="Pfam" id="PF00153">
    <property type="entry name" value="Mito_carr"/>
    <property type="match status" value="1"/>
</dbReference>
<organism evidence="12 13">
    <name type="scientific">Aspergillus udagawae</name>
    <dbReference type="NCBI Taxonomy" id="91492"/>
    <lineage>
        <taxon>Eukaryota</taxon>
        <taxon>Fungi</taxon>
        <taxon>Dikarya</taxon>
        <taxon>Ascomycota</taxon>
        <taxon>Pezizomycotina</taxon>
        <taxon>Eurotiomycetes</taxon>
        <taxon>Eurotiomycetidae</taxon>
        <taxon>Eurotiales</taxon>
        <taxon>Aspergillaceae</taxon>
        <taxon>Aspergillus</taxon>
        <taxon>Aspergillus subgen. Fumigati</taxon>
    </lineage>
</organism>
<evidence type="ECO:0000256" key="2">
    <source>
        <dbReference type="ARBA" id="ARBA00006375"/>
    </source>
</evidence>
<dbReference type="GeneID" id="66996179"/>
<keyword evidence="3 11" id="KW-0813">Transport</keyword>
<dbReference type="GO" id="GO:0031966">
    <property type="term" value="C:mitochondrial membrane"/>
    <property type="evidence" value="ECO:0007669"/>
    <property type="project" value="UniProtKB-SubCell"/>
</dbReference>
<evidence type="ECO:0008006" key="14">
    <source>
        <dbReference type="Google" id="ProtNLM"/>
    </source>
</evidence>
<dbReference type="GO" id="GO:0000064">
    <property type="term" value="F:L-ornithine transmembrane transporter activity"/>
    <property type="evidence" value="ECO:0007669"/>
    <property type="project" value="TreeGrafter"/>
</dbReference>
<keyword evidence="9 10" id="KW-0472">Membrane</keyword>
<keyword evidence="5" id="KW-0677">Repeat</keyword>
<gene>
    <name evidence="12" type="ORF">Aud_008702</name>
</gene>
<dbReference type="Proteomes" id="UP000036893">
    <property type="component" value="Unassembled WGS sequence"/>
</dbReference>
<evidence type="ECO:0000256" key="7">
    <source>
        <dbReference type="ARBA" id="ARBA00022989"/>
    </source>
</evidence>
<accession>A0A8E0R0Q3</accession>
<evidence type="ECO:0000256" key="9">
    <source>
        <dbReference type="ARBA" id="ARBA00023136"/>
    </source>
</evidence>
<dbReference type="RefSeq" id="XP_043149502.1">
    <property type="nucleotide sequence ID" value="XM_043293567.1"/>
</dbReference>
<evidence type="ECO:0000256" key="4">
    <source>
        <dbReference type="ARBA" id="ARBA00022692"/>
    </source>
</evidence>
<sequence length="98" mass="10291">MEAGVSARKPAVEKTNAAEATKEIVVGAAGGITQVLIGQPFDIVKVRMQTQVNENALRVAQNIWEKEGPLAFYKGTLAPLLGVGACVGLNPHPLEQGI</sequence>
<comment type="caution">
    <text evidence="12">The sequence shown here is derived from an EMBL/GenBank/DDBJ whole genome shotgun (WGS) entry which is preliminary data.</text>
</comment>
<dbReference type="InterPro" id="IPR023395">
    <property type="entry name" value="MCP_dom_sf"/>
</dbReference>